<name>A0A1Y2G2A6_9BASI</name>
<sequence length="755" mass="81746">MDGHPELDRCSREQLIEMVARHKEELAEVQEKNEELEQTRSSLVNESSMLTRDLESAKGRIDELMAEEGRMEEELAGRIEVLEKLRASVRELEREKRDATKRYREQADSFDSERQSWYDQEQHYKLRISNLTSNNRKTTRGSLANDLPKPKPTTAESDLSEAENDDEPRLARSTSPATPSLRSSTASPTPSASVGPTPAELALQDQLASLTTAHDSLSSTLRTLQTEMSDLKRVYQDLQEENESYEILLGEKTLNGEVRGSELFRQSFHWGESGEDGPSQGLGFLGGLEAVGEGDEEDFSDLEGEDDYDSDEEDDVDRILLESRGVGSSNSGAVAAGTSSRRNSRQTKKKRPSGGLDLAAELEAAQMEDSEAEEIERKKQAKLERRRASQARRQSAAQGMGERRGSIMPGSVEGLRDEVKQLREANKALTLYVSKIVDRVCSQEGFEKVLAVDYRTGTPKSAGIPSPNPPQQDDPPAESIKFRPGSLFRSSSISTPAAKELGPKDKEPATPTSATSGAASTPTSSGHRKGGLGWDSFSSVFSSALSRTSASPSPSPSGNNPLPPTPGSGLKPLTLPAEVSARKLEVEEDEDDIRERERLRATMAQHGLEPASAGNQWGAHVPSGAPDSPSPPPPPKDVEAEAAAVIISTKQREEDAKAELNQGRASGFTDAPKKRRPGSMRSSSRSSSISMNGLGIGIDGRVTPEGSPALGESVTGSPRPMPSPKAGEAETGEEQPIWGKAMRRLSRGWASPPLS</sequence>
<feature type="compositionally biased region" description="Low complexity" evidence="2">
    <location>
        <begin position="173"/>
        <end position="199"/>
    </location>
</feature>
<evidence type="ECO:0000313" key="4">
    <source>
        <dbReference type="Proteomes" id="UP000193467"/>
    </source>
</evidence>
<feature type="compositionally biased region" description="Low complexity" evidence="2">
    <location>
        <begin position="536"/>
        <end position="560"/>
    </location>
</feature>
<dbReference type="PANTHER" id="PTHR38120">
    <property type="entry name" value="EXPRESSED PROTEIN"/>
    <property type="match status" value="1"/>
</dbReference>
<dbReference type="OrthoDB" id="2121319at2759"/>
<dbReference type="Proteomes" id="UP000193467">
    <property type="component" value="Unassembled WGS sequence"/>
</dbReference>
<feature type="compositionally biased region" description="Polar residues" evidence="2">
    <location>
        <begin position="326"/>
        <end position="341"/>
    </location>
</feature>
<feature type="compositionally biased region" description="Acidic residues" evidence="2">
    <location>
        <begin position="292"/>
        <end position="316"/>
    </location>
</feature>
<keyword evidence="4" id="KW-1185">Reference proteome</keyword>
<feature type="region of interest" description="Disordered" evidence="2">
    <location>
        <begin position="91"/>
        <end position="200"/>
    </location>
</feature>
<feature type="region of interest" description="Disordered" evidence="2">
    <location>
        <begin position="30"/>
        <end position="51"/>
    </location>
</feature>
<feature type="compositionally biased region" description="Low complexity" evidence="2">
    <location>
        <begin position="509"/>
        <end position="525"/>
    </location>
</feature>
<evidence type="ECO:0000256" key="2">
    <source>
        <dbReference type="SAM" id="MobiDB-lite"/>
    </source>
</evidence>
<feature type="compositionally biased region" description="Low complexity" evidence="2">
    <location>
        <begin position="679"/>
        <end position="691"/>
    </location>
</feature>
<dbReference type="STRING" id="106004.A0A1Y2G2A6"/>
<feature type="compositionally biased region" description="Polar residues" evidence="2">
    <location>
        <begin position="129"/>
        <end position="142"/>
    </location>
</feature>
<dbReference type="EMBL" id="MCGR01000002">
    <property type="protein sequence ID" value="ORY91517.1"/>
    <property type="molecule type" value="Genomic_DNA"/>
</dbReference>
<comment type="caution">
    <text evidence="3">The sequence shown here is derived from an EMBL/GenBank/DDBJ whole genome shotgun (WGS) entry which is preliminary data.</text>
</comment>
<gene>
    <name evidence="3" type="ORF">BCR35DRAFT_349332</name>
</gene>
<evidence type="ECO:0000256" key="1">
    <source>
        <dbReference type="SAM" id="Coils"/>
    </source>
</evidence>
<feature type="coiled-coil region" evidence="1">
    <location>
        <begin position="221"/>
        <end position="255"/>
    </location>
</feature>
<dbReference type="AlphaFoldDB" id="A0A1Y2G2A6"/>
<proteinExistence type="predicted"/>
<dbReference type="InParanoid" id="A0A1Y2G2A6"/>
<feature type="compositionally biased region" description="Basic and acidic residues" evidence="2">
    <location>
        <begin position="375"/>
        <end position="387"/>
    </location>
</feature>
<keyword evidence="1" id="KW-0175">Coiled coil</keyword>
<feature type="compositionally biased region" description="Basic and acidic residues" evidence="2">
    <location>
        <begin position="91"/>
        <end position="124"/>
    </location>
</feature>
<reference evidence="3 4" key="1">
    <citation type="submission" date="2016-07" db="EMBL/GenBank/DDBJ databases">
        <title>Pervasive Adenine N6-methylation of Active Genes in Fungi.</title>
        <authorList>
            <consortium name="DOE Joint Genome Institute"/>
            <person name="Mondo S.J."/>
            <person name="Dannebaum R.O."/>
            <person name="Kuo R.C."/>
            <person name="Labutti K."/>
            <person name="Haridas S."/>
            <person name="Kuo A."/>
            <person name="Salamov A."/>
            <person name="Ahrendt S.R."/>
            <person name="Lipzen A."/>
            <person name="Sullivan W."/>
            <person name="Andreopoulos W.B."/>
            <person name="Clum A."/>
            <person name="Lindquist E."/>
            <person name="Daum C."/>
            <person name="Ramamoorthy G.K."/>
            <person name="Gryganskyi A."/>
            <person name="Culley D."/>
            <person name="Magnuson J.K."/>
            <person name="James T.Y."/>
            <person name="O'Malley M.A."/>
            <person name="Stajich J.E."/>
            <person name="Spatafora J.W."/>
            <person name="Visel A."/>
            <person name="Grigoriev I.V."/>
        </authorList>
    </citation>
    <scope>NUCLEOTIDE SEQUENCE [LARGE SCALE GENOMIC DNA]</scope>
    <source>
        <strain evidence="3 4">62-1032</strain>
    </source>
</reference>
<accession>A0A1Y2G2A6</accession>
<feature type="compositionally biased region" description="Basic residues" evidence="2">
    <location>
        <begin position="342"/>
        <end position="352"/>
    </location>
</feature>
<feature type="compositionally biased region" description="Polar residues" evidence="2">
    <location>
        <begin position="39"/>
        <end position="50"/>
    </location>
</feature>
<feature type="region of interest" description="Disordered" evidence="2">
    <location>
        <begin position="269"/>
        <end position="412"/>
    </location>
</feature>
<organism evidence="3 4">
    <name type="scientific">Leucosporidium creatinivorum</name>
    <dbReference type="NCBI Taxonomy" id="106004"/>
    <lineage>
        <taxon>Eukaryota</taxon>
        <taxon>Fungi</taxon>
        <taxon>Dikarya</taxon>
        <taxon>Basidiomycota</taxon>
        <taxon>Pucciniomycotina</taxon>
        <taxon>Microbotryomycetes</taxon>
        <taxon>Leucosporidiales</taxon>
        <taxon>Leucosporidium</taxon>
    </lineage>
</organism>
<feature type="region of interest" description="Disordered" evidence="2">
    <location>
        <begin position="457"/>
        <end position="755"/>
    </location>
</feature>
<dbReference type="PANTHER" id="PTHR38120:SF1">
    <property type="entry name" value="M PROTEIN, SEROTYPE 2.1"/>
    <property type="match status" value="1"/>
</dbReference>
<protein>
    <submittedName>
        <fullName evidence="3">Uncharacterized protein</fullName>
    </submittedName>
</protein>
<evidence type="ECO:0000313" key="3">
    <source>
        <dbReference type="EMBL" id="ORY91517.1"/>
    </source>
</evidence>